<feature type="compositionally biased region" description="Polar residues" evidence="1">
    <location>
        <begin position="301"/>
        <end position="311"/>
    </location>
</feature>
<dbReference type="EMBL" id="AGNL01011695">
    <property type="protein sequence ID" value="EJK68254.1"/>
    <property type="molecule type" value="Genomic_DNA"/>
</dbReference>
<comment type="caution">
    <text evidence="3">The sequence shown here is derived from an EMBL/GenBank/DDBJ whole genome shotgun (WGS) entry which is preliminary data.</text>
</comment>
<feature type="signal peptide" evidence="2">
    <location>
        <begin position="1"/>
        <end position="22"/>
    </location>
</feature>
<organism evidence="3 4">
    <name type="scientific">Thalassiosira oceanica</name>
    <name type="common">Marine diatom</name>
    <dbReference type="NCBI Taxonomy" id="159749"/>
    <lineage>
        <taxon>Eukaryota</taxon>
        <taxon>Sar</taxon>
        <taxon>Stramenopiles</taxon>
        <taxon>Ochrophyta</taxon>
        <taxon>Bacillariophyta</taxon>
        <taxon>Coscinodiscophyceae</taxon>
        <taxon>Thalassiosirophycidae</taxon>
        <taxon>Thalassiosirales</taxon>
        <taxon>Thalassiosiraceae</taxon>
        <taxon>Thalassiosira</taxon>
    </lineage>
</organism>
<proteinExistence type="predicted"/>
<accession>K0STG0</accession>
<sequence length="311" mass="33689">MLVRLIAAEIAASFLMVTLSSSFTFTQPQRSNAVGRQNDGRFDEGVHPSLMPSSPCNKKRPLISSLASTAARDVDNFDTQQGDESQSVLYEKVIRIPKQSHTFLIQLITYVQTMYELPPNLPMPFELRVPDDASEDDDGCATSANRAVLTIESPLGSCLEVEIVGIYIDEVVQSGPSMAMVAVKKRNDPGGSNSSVSQSLFAASERAITQSLDRGLQDLEEGRVSVPISDSIDEKIADIVDDDEVDAAMKRLGYRNAVDSASKLPVQDAIIERDGLGNAIIESGHTDAQESTREAQLPRKGSTTTTRNDAP</sequence>
<evidence type="ECO:0000256" key="1">
    <source>
        <dbReference type="SAM" id="MobiDB-lite"/>
    </source>
</evidence>
<gene>
    <name evidence="3" type="ORF">THAOC_10585</name>
</gene>
<keyword evidence="2" id="KW-0732">Signal</keyword>
<evidence type="ECO:0000256" key="2">
    <source>
        <dbReference type="SAM" id="SignalP"/>
    </source>
</evidence>
<feature type="chain" id="PRO_5003837436" evidence="2">
    <location>
        <begin position="23"/>
        <end position="311"/>
    </location>
</feature>
<feature type="compositionally biased region" description="Basic and acidic residues" evidence="1">
    <location>
        <begin position="284"/>
        <end position="297"/>
    </location>
</feature>
<protein>
    <submittedName>
        <fullName evidence="3">Uncharacterized protein</fullName>
    </submittedName>
</protein>
<feature type="non-terminal residue" evidence="3">
    <location>
        <position position="311"/>
    </location>
</feature>
<dbReference type="AlphaFoldDB" id="K0STG0"/>
<name>K0STG0_THAOC</name>
<reference evidence="3 4" key="1">
    <citation type="journal article" date="2012" name="Genome Biol.">
        <title>Genome and low-iron response of an oceanic diatom adapted to chronic iron limitation.</title>
        <authorList>
            <person name="Lommer M."/>
            <person name="Specht M."/>
            <person name="Roy A.S."/>
            <person name="Kraemer L."/>
            <person name="Andreson R."/>
            <person name="Gutowska M.A."/>
            <person name="Wolf J."/>
            <person name="Bergner S.V."/>
            <person name="Schilhabel M.B."/>
            <person name="Klostermeier U.C."/>
            <person name="Beiko R.G."/>
            <person name="Rosenstiel P."/>
            <person name="Hippler M."/>
            <person name="Laroche J."/>
        </authorList>
    </citation>
    <scope>NUCLEOTIDE SEQUENCE [LARGE SCALE GENOMIC DNA]</scope>
    <source>
        <strain evidence="3 4">CCMP1005</strain>
    </source>
</reference>
<evidence type="ECO:0000313" key="4">
    <source>
        <dbReference type="Proteomes" id="UP000266841"/>
    </source>
</evidence>
<evidence type="ECO:0000313" key="3">
    <source>
        <dbReference type="EMBL" id="EJK68254.1"/>
    </source>
</evidence>
<keyword evidence="4" id="KW-1185">Reference proteome</keyword>
<feature type="region of interest" description="Disordered" evidence="1">
    <location>
        <begin position="281"/>
        <end position="311"/>
    </location>
</feature>
<dbReference type="Proteomes" id="UP000266841">
    <property type="component" value="Unassembled WGS sequence"/>
</dbReference>